<dbReference type="SUPFAM" id="SSF55856">
    <property type="entry name" value="Cytochrome b5-like heme/steroid binding domain"/>
    <property type="match status" value="1"/>
</dbReference>
<reference evidence="7 8" key="1">
    <citation type="submission" date="2016-03" db="EMBL/GenBank/DDBJ databases">
        <authorList>
            <person name="Devillers H."/>
        </authorList>
    </citation>
    <scope>NUCLEOTIDE SEQUENCE [LARGE SCALE GENOMIC DNA]</scope>
    <source>
        <strain evidence="7">CBS 6772</strain>
    </source>
</reference>
<dbReference type="PANTHER" id="PTHR46237:SF1">
    <property type="entry name" value="CYTOCHROME B5 REDUCTASE 4"/>
    <property type="match status" value="1"/>
</dbReference>
<dbReference type="InterPro" id="IPR018506">
    <property type="entry name" value="Cyt_B5_heme-BS"/>
</dbReference>
<dbReference type="OMA" id="YCITDYL"/>
<evidence type="ECO:0000313" key="8">
    <source>
        <dbReference type="Proteomes" id="UP000190831"/>
    </source>
</evidence>
<evidence type="ECO:0000256" key="2">
    <source>
        <dbReference type="ARBA" id="ARBA00022723"/>
    </source>
</evidence>
<dbReference type="STRING" id="4955.A0A1G4MKU2"/>
<evidence type="ECO:0000259" key="6">
    <source>
        <dbReference type="PROSITE" id="PS50255"/>
    </source>
</evidence>
<dbReference type="FunFam" id="3.10.120.10:FF:000001">
    <property type="entry name" value="Cytochrome b5 reductase 4"/>
    <property type="match status" value="1"/>
</dbReference>
<evidence type="ECO:0000256" key="3">
    <source>
        <dbReference type="ARBA" id="ARBA00023004"/>
    </source>
</evidence>
<dbReference type="InterPro" id="IPR001199">
    <property type="entry name" value="Cyt_B5-like_heme/steroid-bd"/>
</dbReference>
<dbReference type="PROSITE" id="PS00191">
    <property type="entry name" value="CYTOCHROME_B5_1"/>
    <property type="match status" value="1"/>
</dbReference>
<dbReference type="Proteomes" id="UP000190831">
    <property type="component" value="Chromosome H"/>
</dbReference>
<evidence type="ECO:0000256" key="1">
    <source>
        <dbReference type="ARBA" id="ARBA00022617"/>
    </source>
</evidence>
<sequence>MDNQIKEKLTKQEVGFRKPLGIPRPNGNLRAPQISRIRALDDPSIPSQAGCSTLGAGGYRNKVVLKPGHSALDWSELANSKGKRGNLITGLEKFMGNRKMQEINHPELMMRLRSGIPPFMIFPRLKVDKDELMKHVTREDCWTVIKGNVYCLTPYLDFHPGGVEILMKSCAGKDGTVMFNKYHRWVNHERLLETCLVGVYV</sequence>
<dbReference type="GO" id="GO:0020037">
    <property type="term" value="F:heme binding"/>
    <property type="evidence" value="ECO:0007669"/>
    <property type="project" value="UniProtKB-UniRule"/>
</dbReference>
<evidence type="ECO:0000256" key="4">
    <source>
        <dbReference type="RuleBase" id="RU362121"/>
    </source>
</evidence>
<dbReference type="PROSITE" id="PS50255">
    <property type="entry name" value="CYTOCHROME_B5_2"/>
    <property type="match status" value="1"/>
</dbReference>
<gene>
    <name evidence="7" type="ORF">LAFE_0H14554G</name>
</gene>
<keyword evidence="3 4" id="KW-0408">Iron</keyword>
<dbReference type="Gene3D" id="3.10.120.10">
    <property type="entry name" value="Cytochrome b5-like heme/steroid binding domain"/>
    <property type="match status" value="1"/>
</dbReference>
<dbReference type="EMBL" id="LT598491">
    <property type="protein sequence ID" value="SCW04484.1"/>
    <property type="molecule type" value="Genomic_DNA"/>
</dbReference>
<dbReference type="GO" id="GO:0046872">
    <property type="term" value="F:metal ion binding"/>
    <property type="evidence" value="ECO:0007669"/>
    <property type="project" value="UniProtKB-UniRule"/>
</dbReference>
<dbReference type="InterPro" id="IPR051872">
    <property type="entry name" value="Cytochrome_b5/Flavoprotein_Rdt"/>
</dbReference>
<evidence type="ECO:0000313" key="7">
    <source>
        <dbReference type="EMBL" id="SCW04484.1"/>
    </source>
</evidence>
<feature type="compositionally biased region" description="Basic and acidic residues" evidence="5">
    <location>
        <begin position="1"/>
        <end position="16"/>
    </location>
</feature>
<keyword evidence="2 4" id="KW-0479">Metal-binding</keyword>
<feature type="region of interest" description="Disordered" evidence="5">
    <location>
        <begin position="1"/>
        <end position="29"/>
    </location>
</feature>
<keyword evidence="8" id="KW-1185">Reference proteome</keyword>
<dbReference type="SMART" id="SM01117">
    <property type="entry name" value="Cyt-b5"/>
    <property type="match status" value="1"/>
</dbReference>
<protein>
    <submittedName>
        <fullName evidence="7">LAFE_0H14554g1_1</fullName>
    </submittedName>
</protein>
<proteinExistence type="inferred from homology"/>
<feature type="domain" description="Cytochrome b5 heme-binding" evidence="6">
    <location>
        <begin position="124"/>
        <end position="201"/>
    </location>
</feature>
<dbReference type="OrthoDB" id="432299at2759"/>
<accession>A0A1G4MKU2</accession>
<organism evidence="7 8">
    <name type="scientific">Lachancea fermentati</name>
    <name type="common">Zygosaccharomyces fermentati</name>
    <dbReference type="NCBI Taxonomy" id="4955"/>
    <lineage>
        <taxon>Eukaryota</taxon>
        <taxon>Fungi</taxon>
        <taxon>Dikarya</taxon>
        <taxon>Ascomycota</taxon>
        <taxon>Saccharomycotina</taxon>
        <taxon>Saccharomycetes</taxon>
        <taxon>Saccharomycetales</taxon>
        <taxon>Saccharomycetaceae</taxon>
        <taxon>Lachancea</taxon>
    </lineage>
</organism>
<dbReference type="GO" id="GO:0005737">
    <property type="term" value="C:cytoplasm"/>
    <property type="evidence" value="ECO:0007669"/>
    <property type="project" value="TreeGrafter"/>
</dbReference>
<dbReference type="GO" id="GO:0004128">
    <property type="term" value="F:cytochrome-b5 reductase activity, acting on NAD(P)H"/>
    <property type="evidence" value="ECO:0007669"/>
    <property type="project" value="TreeGrafter"/>
</dbReference>
<dbReference type="InterPro" id="IPR036400">
    <property type="entry name" value="Cyt_B5-like_heme/steroid_sf"/>
</dbReference>
<comment type="similarity">
    <text evidence="4">Belongs to the cytochrome b5 family.</text>
</comment>
<name>A0A1G4MKU2_LACFM</name>
<dbReference type="AlphaFoldDB" id="A0A1G4MKU2"/>
<dbReference type="PANTHER" id="PTHR46237">
    <property type="entry name" value="CYTOCHROME B5 REDUCTASE 4 FAMILY MEMBER"/>
    <property type="match status" value="1"/>
</dbReference>
<evidence type="ECO:0000256" key="5">
    <source>
        <dbReference type="SAM" id="MobiDB-lite"/>
    </source>
</evidence>
<keyword evidence="1 4" id="KW-0349">Heme</keyword>
<dbReference type="Pfam" id="PF00173">
    <property type="entry name" value="Cyt-b5"/>
    <property type="match status" value="1"/>
</dbReference>